<proteinExistence type="predicted"/>
<comment type="caution">
    <text evidence="1">The sequence shown here is derived from an EMBL/GenBank/DDBJ whole genome shotgun (WGS) entry which is preliminary data.</text>
</comment>
<evidence type="ECO:0000313" key="2">
    <source>
        <dbReference type="Proteomes" id="UP001145114"/>
    </source>
</evidence>
<organism evidence="1 2">
    <name type="scientific">Spiromyces aspiralis</name>
    <dbReference type="NCBI Taxonomy" id="68401"/>
    <lineage>
        <taxon>Eukaryota</taxon>
        <taxon>Fungi</taxon>
        <taxon>Fungi incertae sedis</taxon>
        <taxon>Zoopagomycota</taxon>
        <taxon>Kickxellomycotina</taxon>
        <taxon>Kickxellomycetes</taxon>
        <taxon>Kickxellales</taxon>
        <taxon>Kickxellaceae</taxon>
        <taxon>Spiromyces</taxon>
    </lineage>
</organism>
<name>A0ACC1HR06_9FUNG</name>
<reference evidence="1" key="1">
    <citation type="submission" date="2022-06" db="EMBL/GenBank/DDBJ databases">
        <title>Phylogenomic reconstructions and comparative analyses of Kickxellomycotina fungi.</title>
        <authorList>
            <person name="Reynolds N.K."/>
            <person name="Stajich J.E."/>
            <person name="Barry K."/>
            <person name="Grigoriev I.V."/>
            <person name="Crous P."/>
            <person name="Smith M.E."/>
        </authorList>
    </citation>
    <scope>NUCLEOTIDE SEQUENCE</scope>
    <source>
        <strain evidence="1">RSA 2271</strain>
    </source>
</reference>
<accession>A0ACC1HR06</accession>
<evidence type="ECO:0000313" key="1">
    <source>
        <dbReference type="EMBL" id="KAJ1677800.1"/>
    </source>
</evidence>
<protein>
    <submittedName>
        <fullName evidence="1">Uncharacterized protein</fullName>
    </submittedName>
</protein>
<gene>
    <name evidence="1" type="ORF">EV182_005409</name>
</gene>
<sequence>MEREPDLPRIQIESKDDVAFLQGQVRKSLKEALVRNPTFRALALRVKNNEATEEEVRGLKEMAQEVEEYIEAWSNELWRLAGPNISINGMPYEEVMKERDQYEPLDEKLKEQVKDLEAEADELLLRVTEHRRTVPQLVERLESDRIRRLSMLAERTEIDTLDNVKDLIDANGELSVGRDWELPERLGPELEQTLSLLQSSLRDMPEALSKVQAATQTVDKLQQFATASAGDSRLKGELIDALGHKARLWDEQALDQRQLDAAARQLERVFEGLMPPPSPPETA</sequence>
<keyword evidence="2" id="KW-1185">Reference proteome</keyword>
<feature type="non-terminal residue" evidence="1">
    <location>
        <position position="283"/>
    </location>
</feature>
<dbReference type="EMBL" id="JAMZIH010001917">
    <property type="protein sequence ID" value="KAJ1677800.1"/>
    <property type="molecule type" value="Genomic_DNA"/>
</dbReference>
<dbReference type="Proteomes" id="UP001145114">
    <property type="component" value="Unassembled WGS sequence"/>
</dbReference>